<evidence type="ECO:0000313" key="2">
    <source>
        <dbReference type="EMBL" id="ONH24172.1"/>
    </source>
</evidence>
<feature type="transmembrane region" description="Helical" evidence="1">
    <location>
        <begin position="21"/>
        <end position="39"/>
    </location>
</feature>
<organism evidence="2 3">
    <name type="scientific">Pseudofrankia asymbiotica</name>
    <dbReference type="NCBI Taxonomy" id="1834516"/>
    <lineage>
        <taxon>Bacteria</taxon>
        <taxon>Bacillati</taxon>
        <taxon>Actinomycetota</taxon>
        <taxon>Actinomycetes</taxon>
        <taxon>Frankiales</taxon>
        <taxon>Frankiaceae</taxon>
        <taxon>Pseudofrankia</taxon>
    </lineage>
</organism>
<sequence>MLYRRDRYYHRPLFWWMLVRWFLIIALLYLVLFAFSYVVQHVLPVIGPILIVGGLVYGGIALVQRGRSR</sequence>
<gene>
    <name evidence="2" type="ORF">BL253_30915</name>
</gene>
<accession>A0A1V2I2D8</accession>
<proteinExistence type="predicted"/>
<keyword evidence="1" id="KW-0472">Membrane</keyword>
<protein>
    <submittedName>
        <fullName evidence="2">Uncharacterized protein</fullName>
    </submittedName>
</protein>
<keyword evidence="1" id="KW-1133">Transmembrane helix</keyword>
<dbReference type="EMBL" id="MOMC01000074">
    <property type="protein sequence ID" value="ONH24172.1"/>
    <property type="molecule type" value="Genomic_DNA"/>
</dbReference>
<dbReference type="STRING" id="1834516.BL253_30915"/>
<reference evidence="3" key="1">
    <citation type="submission" date="2016-10" db="EMBL/GenBank/DDBJ databases">
        <title>Frankia sp. NRRL B-16386 Genome sequencing.</title>
        <authorList>
            <person name="Ghodhbane-Gtari F."/>
            <person name="Swanson E."/>
            <person name="Gueddou A."/>
            <person name="Hezbri K."/>
            <person name="Ktari K."/>
            <person name="Nouioui I."/>
            <person name="Morris K."/>
            <person name="Simpson S."/>
            <person name="Abebe-Akele F."/>
            <person name="Thomas K."/>
            <person name="Gtari M."/>
            <person name="Tisa L.S."/>
        </authorList>
    </citation>
    <scope>NUCLEOTIDE SEQUENCE [LARGE SCALE GENOMIC DNA]</scope>
    <source>
        <strain evidence="3">NRRL B-16386</strain>
    </source>
</reference>
<dbReference type="AlphaFoldDB" id="A0A1V2I2D8"/>
<name>A0A1V2I2D8_9ACTN</name>
<keyword evidence="1" id="KW-0812">Transmembrane</keyword>
<dbReference type="Proteomes" id="UP000188929">
    <property type="component" value="Unassembled WGS sequence"/>
</dbReference>
<feature type="transmembrane region" description="Helical" evidence="1">
    <location>
        <begin position="45"/>
        <end position="63"/>
    </location>
</feature>
<comment type="caution">
    <text evidence="2">The sequence shown here is derived from an EMBL/GenBank/DDBJ whole genome shotgun (WGS) entry which is preliminary data.</text>
</comment>
<keyword evidence="3" id="KW-1185">Reference proteome</keyword>
<evidence type="ECO:0000313" key="3">
    <source>
        <dbReference type="Proteomes" id="UP000188929"/>
    </source>
</evidence>
<evidence type="ECO:0000256" key="1">
    <source>
        <dbReference type="SAM" id="Phobius"/>
    </source>
</evidence>
<dbReference type="OrthoDB" id="9938679at2"/>
<dbReference type="RefSeq" id="WP_076820927.1">
    <property type="nucleotide sequence ID" value="NZ_MOMC01000074.1"/>
</dbReference>